<organism evidence="2 3">
    <name type="scientific">Chlamydomonas schloesseri</name>
    <dbReference type="NCBI Taxonomy" id="2026947"/>
    <lineage>
        <taxon>Eukaryota</taxon>
        <taxon>Viridiplantae</taxon>
        <taxon>Chlorophyta</taxon>
        <taxon>core chlorophytes</taxon>
        <taxon>Chlorophyceae</taxon>
        <taxon>CS clade</taxon>
        <taxon>Chlamydomonadales</taxon>
        <taxon>Chlamydomonadaceae</taxon>
        <taxon>Chlamydomonas</taxon>
    </lineage>
</organism>
<evidence type="ECO:0000313" key="3">
    <source>
        <dbReference type="Proteomes" id="UP000613740"/>
    </source>
</evidence>
<dbReference type="EMBL" id="JAEHOD010000015">
    <property type="protein sequence ID" value="KAG2449237.1"/>
    <property type="molecule type" value="Genomic_DNA"/>
</dbReference>
<reference evidence="2" key="1">
    <citation type="journal article" date="2020" name="bioRxiv">
        <title>Comparative genomics of Chlamydomonas.</title>
        <authorList>
            <person name="Craig R.J."/>
            <person name="Hasan A.R."/>
            <person name="Ness R.W."/>
            <person name="Keightley P.D."/>
        </authorList>
    </citation>
    <scope>NUCLEOTIDE SEQUENCE</scope>
    <source>
        <strain evidence="2">CCAP 11/173</strain>
    </source>
</reference>
<comment type="caution">
    <text evidence="2">The sequence shown here is derived from an EMBL/GenBank/DDBJ whole genome shotgun (WGS) entry which is preliminary data.</text>
</comment>
<sequence length="209" mass="20790">MALARQQTAGENAQAAQGSGEPETPRGSGGSGTDGVAIPPGNWPRSAPSLNQHQAPVSPARPPAAGTAAAAAVAAAGGIRQAQASPSAAGNPRLPTLAGSSAERPGGLPTGRPSLNDIQREIERMEAQFLQGRTAPGSAGRPTSRRQLSALSNSTPSAPRSYDLQASPGQNQVSQATQQLATGGNPGPAPASGLAQMVGTAAGLREMRK</sequence>
<name>A0A835WKU5_9CHLO</name>
<feature type="compositionally biased region" description="Polar residues" evidence="1">
    <location>
        <begin position="145"/>
        <end position="158"/>
    </location>
</feature>
<feature type="region of interest" description="Disordered" evidence="1">
    <location>
        <begin position="1"/>
        <end position="209"/>
    </location>
</feature>
<keyword evidence="3" id="KW-1185">Reference proteome</keyword>
<feature type="compositionally biased region" description="Polar residues" evidence="1">
    <location>
        <begin position="1"/>
        <end position="17"/>
    </location>
</feature>
<gene>
    <name evidence="2" type="ORF">HYH02_005983</name>
</gene>
<evidence type="ECO:0000313" key="2">
    <source>
        <dbReference type="EMBL" id="KAG2449237.1"/>
    </source>
</evidence>
<accession>A0A835WKU5</accession>
<dbReference type="Proteomes" id="UP000613740">
    <property type="component" value="Unassembled WGS sequence"/>
</dbReference>
<proteinExistence type="predicted"/>
<dbReference type="AlphaFoldDB" id="A0A835WKU5"/>
<dbReference type="OrthoDB" id="10515697at2759"/>
<protein>
    <submittedName>
        <fullName evidence="2">Uncharacterized protein</fullName>
    </submittedName>
</protein>
<evidence type="ECO:0000256" key="1">
    <source>
        <dbReference type="SAM" id="MobiDB-lite"/>
    </source>
</evidence>
<feature type="compositionally biased region" description="Low complexity" evidence="1">
    <location>
        <begin position="63"/>
        <end position="84"/>
    </location>
</feature>
<feature type="compositionally biased region" description="Polar residues" evidence="1">
    <location>
        <begin position="167"/>
        <end position="182"/>
    </location>
</feature>